<reference evidence="3 4" key="1">
    <citation type="submission" date="2014-04" db="EMBL/GenBank/DDBJ databases">
        <authorList>
            <consortium name="DOE Joint Genome Institute"/>
            <person name="Kuo A."/>
            <person name="Martino E."/>
            <person name="Perotto S."/>
            <person name="Kohler A."/>
            <person name="Nagy L.G."/>
            <person name="Floudas D."/>
            <person name="Copeland A."/>
            <person name="Barry K.W."/>
            <person name="Cichocki N."/>
            <person name="Veneault-Fourrey C."/>
            <person name="LaButti K."/>
            <person name="Lindquist E.A."/>
            <person name="Lipzen A."/>
            <person name="Lundell T."/>
            <person name="Morin E."/>
            <person name="Murat C."/>
            <person name="Sun H."/>
            <person name="Tunlid A."/>
            <person name="Henrissat B."/>
            <person name="Grigoriev I.V."/>
            <person name="Hibbett D.S."/>
            <person name="Martin F."/>
            <person name="Nordberg H.P."/>
            <person name="Cantor M.N."/>
            <person name="Hua S.X."/>
        </authorList>
    </citation>
    <scope>NUCLEOTIDE SEQUENCE [LARGE SCALE GENOMIC DNA]</scope>
    <source>
        <strain evidence="3 4">Zn</strain>
    </source>
</reference>
<feature type="signal peptide" evidence="2">
    <location>
        <begin position="1"/>
        <end position="23"/>
    </location>
</feature>
<feature type="chain" id="PRO_5002175991" evidence="2">
    <location>
        <begin position="24"/>
        <end position="214"/>
    </location>
</feature>
<keyword evidence="4" id="KW-1185">Reference proteome</keyword>
<reference evidence="4" key="2">
    <citation type="submission" date="2015-01" db="EMBL/GenBank/DDBJ databases">
        <title>Evolutionary Origins and Diversification of the Mycorrhizal Mutualists.</title>
        <authorList>
            <consortium name="DOE Joint Genome Institute"/>
            <consortium name="Mycorrhizal Genomics Consortium"/>
            <person name="Kohler A."/>
            <person name="Kuo A."/>
            <person name="Nagy L.G."/>
            <person name="Floudas D."/>
            <person name="Copeland A."/>
            <person name="Barry K.W."/>
            <person name="Cichocki N."/>
            <person name="Veneault-Fourrey C."/>
            <person name="LaButti K."/>
            <person name="Lindquist E.A."/>
            <person name="Lipzen A."/>
            <person name="Lundell T."/>
            <person name="Morin E."/>
            <person name="Murat C."/>
            <person name="Riley R."/>
            <person name="Ohm R."/>
            <person name="Sun H."/>
            <person name="Tunlid A."/>
            <person name="Henrissat B."/>
            <person name="Grigoriev I.V."/>
            <person name="Hibbett D.S."/>
            <person name="Martin F."/>
        </authorList>
    </citation>
    <scope>NUCLEOTIDE SEQUENCE [LARGE SCALE GENOMIC DNA]</scope>
    <source>
        <strain evidence="4">Zn</strain>
    </source>
</reference>
<dbReference type="EMBL" id="KN832885">
    <property type="protein sequence ID" value="KIM96193.1"/>
    <property type="molecule type" value="Genomic_DNA"/>
</dbReference>
<dbReference type="InParanoid" id="A0A0C3CBA5"/>
<evidence type="ECO:0000256" key="1">
    <source>
        <dbReference type="SAM" id="MobiDB-lite"/>
    </source>
</evidence>
<keyword evidence="2" id="KW-0732">Signal</keyword>
<feature type="region of interest" description="Disordered" evidence="1">
    <location>
        <begin position="163"/>
        <end position="184"/>
    </location>
</feature>
<sequence length="214" mass="22109">MTALGLTNWVLVYLLAYIQFTAGQNVTVLVHFGSGSAPASVVAADPSVTTYLATYTNMCRSGPCSPLTIYTNIMIQGVSTAVRTNIGDPSANQTFACAVTSSLTTGTCTYMGTFRGTVSSFTTPMGPIYFEWENLTVTAGLDKIQPTTVTTTNTATTNTIVSTTATPTNTTPVSTNGSSTGPGPTSAIGAATRYSTGYLNYVVAGFAGVVIVLL</sequence>
<gene>
    <name evidence="3" type="ORF">OIDMADRAFT_183591</name>
</gene>
<organism evidence="3 4">
    <name type="scientific">Oidiodendron maius (strain Zn)</name>
    <dbReference type="NCBI Taxonomy" id="913774"/>
    <lineage>
        <taxon>Eukaryota</taxon>
        <taxon>Fungi</taxon>
        <taxon>Dikarya</taxon>
        <taxon>Ascomycota</taxon>
        <taxon>Pezizomycotina</taxon>
        <taxon>Leotiomycetes</taxon>
        <taxon>Leotiomycetes incertae sedis</taxon>
        <taxon>Myxotrichaceae</taxon>
        <taxon>Oidiodendron</taxon>
    </lineage>
</organism>
<evidence type="ECO:0000313" key="3">
    <source>
        <dbReference type="EMBL" id="KIM96193.1"/>
    </source>
</evidence>
<dbReference type="AlphaFoldDB" id="A0A0C3CBA5"/>
<name>A0A0C3CBA5_OIDMZ</name>
<dbReference type="Proteomes" id="UP000054321">
    <property type="component" value="Unassembled WGS sequence"/>
</dbReference>
<dbReference type="HOGENOM" id="CLU_1289284_0_0_1"/>
<protein>
    <submittedName>
        <fullName evidence="3">Uncharacterized protein</fullName>
    </submittedName>
</protein>
<proteinExistence type="predicted"/>
<accession>A0A0C3CBA5</accession>
<evidence type="ECO:0000256" key="2">
    <source>
        <dbReference type="SAM" id="SignalP"/>
    </source>
</evidence>
<evidence type="ECO:0000313" key="4">
    <source>
        <dbReference type="Proteomes" id="UP000054321"/>
    </source>
</evidence>